<gene>
    <name evidence="7" type="ORF">SAMN05444410_101559</name>
</gene>
<dbReference type="Gene3D" id="3.90.550.10">
    <property type="entry name" value="Spore Coat Polysaccharide Biosynthesis Protein SpsA, Chain A"/>
    <property type="match status" value="1"/>
</dbReference>
<dbReference type="PANTHER" id="PTHR43630:SF1">
    <property type="entry name" value="POLY-BETA-1,6-N-ACETYL-D-GLUCOSAMINE SYNTHASE"/>
    <property type="match status" value="1"/>
</dbReference>
<dbReference type="InterPro" id="IPR029044">
    <property type="entry name" value="Nucleotide-diphossugar_trans"/>
</dbReference>
<dbReference type="Pfam" id="PF00535">
    <property type="entry name" value="Glycos_transf_2"/>
    <property type="match status" value="1"/>
</dbReference>
<evidence type="ECO:0000256" key="2">
    <source>
        <dbReference type="ARBA" id="ARBA00022676"/>
    </source>
</evidence>
<dbReference type="InterPro" id="IPR001173">
    <property type="entry name" value="Glyco_trans_2-like"/>
</dbReference>
<evidence type="ECO:0000259" key="5">
    <source>
        <dbReference type="Pfam" id="PF00535"/>
    </source>
</evidence>
<protein>
    <submittedName>
        <fullName evidence="7">Glycosyltransferase, catalytic subunit of cellulose synthase and poly-beta-1,6-N-acetylglucosamine synthase</fullName>
    </submittedName>
</protein>
<feature type="domain" description="Glycosyltransferase 2-like" evidence="5">
    <location>
        <begin position="66"/>
        <end position="197"/>
    </location>
</feature>
<keyword evidence="2" id="KW-0328">Glycosyltransferase</keyword>
<evidence type="ECO:0000256" key="3">
    <source>
        <dbReference type="ARBA" id="ARBA00022679"/>
    </source>
</evidence>
<evidence type="ECO:0000313" key="8">
    <source>
        <dbReference type="Proteomes" id="UP000198711"/>
    </source>
</evidence>
<dbReference type="RefSeq" id="WP_092721721.1">
    <property type="nucleotide sequence ID" value="NZ_FNNO01000001.1"/>
</dbReference>
<evidence type="ECO:0000256" key="4">
    <source>
        <dbReference type="SAM" id="Phobius"/>
    </source>
</evidence>
<organism evidence="7 8">
    <name type="scientific">Hydrobacter penzbergensis</name>
    <dbReference type="NCBI Taxonomy" id="1235997"/>
    <lineage>
        <taxon>Bacteria</taxon>
        <taxon>Pseudomonadati</taxon>
        <taxon>Bacteroidota</taxon>
        <taxon>Chitinophagia</taxon>
        <taxon>Chitinophagales</taxon>
        <taxon>Chitinophagaceae</taxon>
        <taxon>Hydrobacter</taxon>
    </lineage>
</organism>
<dbReference type="SUPFAM" id="SSF53448">
    <property type="entry name" value="Nucleotide-diphospho-sugar transferases"/>
    <property type="match status" value="1"/>
</dbReference>
<evidence type="ECO:0000256" key="1">
    <source>
        <dbReference type="ARBA" id="ARBA00006739"/>
    </source>
</evidence>
<dbReference type="EMBL" id="FNNO01000001">
    <property type="protein sequence ID" value="SDW22590.1"/>
    <property type="molecule type" value="Genomic_DNA"/>
</dbReference>
<dbReference type="Proteomes" id="UP000198711">
    <property type="component" value="Unassembled WGS sequence"/>
</dbReference>
<feature type="transmembrane region" description="Helical" evidence="4">
    <location>
        <begin position="458"/>
        <end position="479"/>
    </location>
</feature>
<accession>A0A8X8I9A5</accession>
<proteinExistence type="inferred from homology"/>
<comment type="similarity">
    <text evidence="1">Belongs to the glycosyltransferase 2 family.</text>
</comment>
<evidence type="ECO:0000259" key="6">
    <source>
        <dbReference type="Pfam" id="PF13632"/>
    </source>
</evidence>
<dbReference type="Pfam" id="PF13632">
    <property type="entry name" value="Glyco_trans_2_3"/>
    <property type="match status" value="1"/>
</dbReference>
<feature type="transmembrane region" description="Helical" evidence="4">
    <location>
        <begin position="419"/>
        <end position="438"/>
    </location>
</feature>
<evidence type="ECO:0000313" key="7">
    <source>
        <dbReference type="EMBL" id="SDW22590.1"/>
    </source>
</evidence>
<comment type="caution">
    <text evidence="7">The sequence shown here is derived from an EMBL/GenBank/DDBJ whole genome shotgun (WGS) entry which is preliminary data.</text>
</comment>
<keyword evidence="4" id="KW-0472">Membrane</keyword>
<feature type="transmembrane region" description="Helical" evidence="4">
    <location>
        <begin position="390"/>
        <end position="407"/>
    </location>
</feature>
<dbReference type="GO" id="GO:0016757">
    <property type="term" value="F:glycosyltransferase activity"/>
    <property type="evidence" value="ECO:0007669"/>
    <property type="project" value="UniProtKB-KW"/>
</dbReference>
<keyword evidence="3" id="KW-0808">Transferase</keyword>
<keyword evidence="4" id="KW-0812">Transmembrane</keyword>
<dbReference type="AlphaFoldDB" id="A0A8X8I9A5"/>
<dbReference type="PANTHER" id="PTHR43630">
    <property type="entry name" value="POLY-BETA-1,6-N-ACETYL-D-GLUCOSAMINE SYNTHASE"/>
    <property type="match status" value="1"/>
</dbReference>
<feature type="domain" description="Glycosyltransferase 2-like" evidence="6">
    <location>
        <begin position="278"/>
        <end position="406"/>
    </location>
</feature>
<feature type="transmembrane region" description="Helical" evidence="4">
    <location>
        <begin position="20"/>
        <end position="41"/>
    </location>
</feature>
<dbReference type="CDD" id="cd06423">
    <property type="entry name" value="CESA_like"/>
    <property type="match status" value="1"/>
</dbReference>
<name>A0A8X8I9A5_9BACT</name>
<keyword evidence="4" id="KW-1133">Transmembrane helix</keyword>
<reference evidence="7 8" key="1">
    <citation type="submission" date="2016-10" db="EMBL/GenBank/DDBJ databases">
        <authorList>
            <person name="Varghese N."/>
            <person name="Submissions S."/>
        </authorList>
    </citation>
    <scope>NUCLEOTIDE SEQUENCE [LARGE SCALE GENOMIC DNA]</scope>
    <source>
        <strain evidence="7 8">DSM 25353</strain>
    </source>
</reference>
<keyword evidence="8" id="KW-1185">Reference proteome</keyword>
<sequence length="508" mass="58601">MPEQRATWEVIQFFYESFIFYYGVSLLLVYALLAILSFIAVRRFLKKEQFVDYEEITWAKHAPGVSIIAPAFNESVTIITNIRSLLTLNYPRYEVIIINDGSTDDTLEKMIAQFSLVEVDFAYNERIVTKPVKRVFKSTIGAYEKLTVIDKVNGKSKADASNAGINVASFPYFLCTDVDCILERNTLLRMIKPFMEEEGKKIKEVGEPCPECGYRHVVEDNRRVIATGATLRMANSCEVEDGVITRIRPPRQLLPRFQEMEYIRAYVIGKLGWSMINAVPNVSGGLGMFDKEIAINAGGYDGKSFAEDMDMVTRMVAYMTSNKLKYKIKYIPFTLCWTEGPATLKVFGRQRMRWGRGLFEVMSMHRRIFFNPSYGSMGLIVFPYNLFFEFLAPLIEATGILYYIYLISAGHINWPYARILLVFAYSFSVMITSLAILWDQITFHYYRRWTEVLGLCLMAFLEPFIYHPLIVFFALRGYFNFITGKKHSWGNMQRQGFRPAQKTKEAVV</sequence>